<organism evidence="3 4">
    <name type="scientific">Natrinema versiforme</name>
    <dbReference type="NCBI Taxonomy" id="88724"/>
    <lineage>
        <taxon>Archaea</taxon>
        <taxon>Methanobacteriati</taxon>
        <taxon>Methanobacteriota</taxon>
        <taxon>Stenosarchaea group</taxon>
        <taxon>Halobacteria</taxon>
        <taxon>Halobacteriales</taxon>
        <taxon>Natrialbaceae</taxon>
        <taxon>Natrinema</taxon>
    </lineage>
</organism>
<dbReference type="GO" id="GO:0050126">
    <property type="term" value="F:N-carbamoylputrescine amidase activity"/>
    <property type="evidence" value="ECO:0007669"/>
    <property type="project" value="TreeGrafter"/>
</dbReference>
<dbReference type="PANTHER" id="PTHR43674">
    <property type="entry name" value="NITRILASE C965.09-RELATED"/>
    <property type="match status" value="1"/>
</dbReference>
<proteinExistence type="predicted"/>
<dbReference type="SUPFAM" id="SSF56317">
    <property type="entry name" value="Carbon-nitrogen hydrolase"/>
    <property type="match status" value="1"/>
</dbReference>
<dbReference type="GO" id="GO:0033388">
    <property type="term" value="P:putrescine biosynthetic process from arginine"/>
    <property type="evidence" value="ECO:0007669"/>
    <property type="project" value="TreeGrafter"/>
</dbReference>
<dbReference type="Pfam" id="PF00795">
    <property type="entry name" value="CN_hydrolase"/>
    <property type="match status" value="1"/>
</dbReference>
<protein>
    <submittedName>
        <fullName evidence="3">Nitrilase</fullName>
    </submittedName>
</protein>
<gene>
    <name evidence="3" type="ORF">FEJ81_21455</name>
</gene>
<dbReference type="EMBL" id="CP040332">
    <property type="protein sequence ID" value="QCS44859.1"/>
    <property type="molecule type" value="Genomic_DNA"/>
</dbReference>
<name>A0A4P8WMP7_9EURY</name>
<dbReference type="KEGG" id="nvr:FEJ81_21455"/>
<evidence type="ECO:0000256" key="1">
    <source>
        <dbReference type="ARBA" id="ARBA00022801"/>
    </source>
</evidence>
<dbReference type="PANTHER" id="PTHR43674:SF2">
    <property type="entry name" value="BETA-UREIDOPROPIONASE"/>
    <property type="match status" value="1"/>
</dbReference>
<dbReference type="Proteomes" id="UP000302218">
    <property type="component" value="Plasmid pNVE414"/>
</dbReference>
<evidence type="ECO:0000259" key="2">
    <source>
        <dbReference type="PROSITE" id="PS50263"/>
    </source>
</evidence>
<dbReference type="InterPro" id="IPR003010">
    <property type="entry name" value="C-N_Hydrolase"/>
</dbReference>
<evidence type="ECO:0000313" key="3">
    <source>
        <dbReference type="EMBL" id="QCS44859.1"/>
    </source>
</evidence>
<dbReference type="CDD" id="cd07580">
    <property type="entry name" value="nitrilase_2"/>
    <property type="match status" value="1"/>
</dbReference>
<dbReference type="OrthoDB" id="39312at2157"/>
<dbReference type="InterPro" id="IPR050345">
    <property type="entry name" value="Aliph_Amidase/BUP"/>
</dbReference>
<dbReference type="Gene3D" id="3.60.110.10">
    <property type="entry name" value="Carbon-nitrogen hydrolase"/>
    <property type="match status" value="1"/>
</dbReference>
<dbReference type="GeneID" id="40267897"/>
<accession>A0A4P8WMP7</accession>
<evidence type="ECO:0000313" key="4">
    <source>
        <dbReference type="Proteomes" id="UP000302218"/>
    </source>
</evidence>
<reference evidence="4" key="1">
    <citation type="submission" date="2019-05" db="EMBL/GenBank/DDBJ databases">
        <title>Genome sequence and methylation pattern of the halophilic Archaeon Natrinema versiforme BOL5-4.</title>
        <authorList>
            <person name="DasSarma P."/>
            <person name="Anton B.P."/>
            <person name="DasSarma S.L."/>
            <person name="Martinez F.L."/>
            <person name="Guzman D."/>
            <person name="Roberts R.J."/>
            <person name="DasSarma S."/>
        </authorList>
    </citation>
    <scope>NUCLEOTIDE SEQUENCE [LARGE SCALE GENOMIC DNA]</scope>
    <source>
        <strain evidence="4">BOL5-4</strain>
        <plasmid evidence="4">pnve414</plasmid>
    </source>
</reference>
<dbReference type="InterPro" id="IPR036526">
    <property type="entry name" value="C-N_Hydrolase_sf"/>
</dbReference>
<dbReference type="PROSITE" id="PS50263">
    <property type="entry name" value="CN_HYDROLASE"/>
    <property type="match status" value="1"/>
</dbReference>
<feature type="domain" description="CN hydrolase" evidence="2">
    <location>
        <begin position="7"/>
        <end position="256"/>
    </location>
</feature>
<keyword evidence="1" id="KW-0378">Hydrolase</keyword>
<sequence length="289" mass="30958">MNSPTATRVAVAQTIPEFGAVEPNRDRTVDIVRENASADLVVLPELSTTGYVFDSIEEVAALAEPRDGPTGRAWETVAAETDTWIVGGFAEADGGAFYNSALIVSPDGIEGVYRKVHRWNEEKRWFDPGDDAPVFETPFGRLGVQICNDLWFPEQTITQARAGADLIAVPTNWVPEPAGEGAAVNAERQAGWTMGVHQTIAHANANRVFIACADRAGTERGTSFEGQSVVVDPIGVPLAGPAPRTGEHTVLADCDLPRARSKRLTGRDDVLADRRPDVYDLGYSSSGGA</sequence>
<geneLocation type="plasmid" evidence="4">
    <name>pnve414</name>
</geneLocation>
<dbReference type="AlphaFoldDB" id="A0A4P8WMP7"/>
<dbReference type="RefSeq" id="WP_138247249.1">
    <property type="nucleotide sequence ID" value="NZ_CP040332.1"/>
</dbReference>
<keyword evidence="3" id="KW-0614">Plasmid</keyword>